<evidence type="ECO:0000256" key="6">
    <source>
        <dbReference type="ARBA" id="ARBA00022927"/>
    </source>
</evidence>
<sequence length="156" mass="17920">MHEQEQSILKQMAMKALRSDRLGSALAWSIQAKDSAFVTRITDRLLKDYLSFGFLSHLDIIDNLGPSMLVSDRLTFLAKYREFHQLFGKNRYKEAAQLLLSLMMARVAPRYFLPNLMTDALPLLTHEKVVFSSQQCYKLLECLQEMVTGRNTESAV</sequence>
<dbReference type="InterPro" id="IPR011502">
    <property type="entry name" value="Nucleoporin_Nup85"/>
</dbReference>
<reference evidence="11" key="1">
    <citation type="submission" date="2025-08" db="UniProtKB">
        <authorList>
            <consortium name="Ensembl"/>
        </authorList>
    </citation>
    <scope>IDENTIFICATION</scope>
</reference>
<evidence type="ECO:0000256" key="5">
    <source>
        <dbReference type="ARBA" id="ARBA00022816"/>
    </source>
</evidence>
<evidence type="ECO:0000256" key="3">
    <source>
        <dbReference type="ARBA" id="ARBA00017729"/>
    </source>
</evidence>
<comment type="function">
    <text evidence="10">Functions as a component of the nuclear pore complex (NPC).</text>
</comment>
<proteinExistence type="inferred from homology"/>
<evidence type="ECO:0000313" key="12">
    <source>
        <dbReference type="Proteomes" id="UP000694388"/>
    </source>
</evidence>
<dbReference type="PANTHER" id="PTHR13373:SF21">
    <property type="entry name" value="NUCLEAR PORE COMPLEX PROTEIN NUP85"/>
    <property type="match status" value="1"/>
</dbReference>
<keyword evidence="12" id="KW-1185">Reference proteome</keyword>
<evidence type="ECO:0000256" key="9">
    <source>
        <dbReference type="ARBA" id="ARBA00023242"/>
    </source>
</evidence>
<evidence type="ECO:0000256" key="8">
    <source>
        <dbReference type="ARBA" id="ARBA00023132"/>
    </source>
</evidence>
<dbReference type="GO" id="GO:0006606">
    <property type="term" value="P:protein import into nucleus"/>
    <property type="evidence" value="ECO:0007669"/>
    <property type="project" value="TreeGrafter"/>
</dbReference>
<comment type="similarity">
    <text evidence="2 10">Belongs to the nucleoporin Nup85 family.</text>
</comment>
<organism evidence="11 12">
    <name type="scientific">Eptatretus burgeri</name>
    <name type="common">Inshore hagfish</name>
    <dbReference type="NCBI Taxonomy" id="7764"/>
    <lineage>
        <taxon>Eukaryota</taxon>
        <taxon>Metazoa</taxon>
        <taxon>Chordata</taxon>
        <taxon>Craniata</taxon>
        <taxon>Vertebrata</taxon>
        <taxon>Cyclostomata</taxon>
        <taxon>Myxini</taxon>
        <taxon>Myxiniformes</taxon>
        <taxon>Myxinidae</taxon>
        <taxon>Eptatretinae</taxon>
        <taxon>Eptatretus</taxon>
    </lineage>
</organism>
<evidence type="ECO:0000256" key="7">
    <source>
        <dbReference type="ARBA" id="ARBA00023010"/>
    </source>
</evidence>
<evidence type="ECO:0000256" key="4">
    <source>
        <dbReference type="ARBA" id="ARBA00022448"/>
    </source>
</evidence>
<dbReference type="GeneTree" id="ENSGT00390000000204"/>
<dbReference type="Proteomes" id="UP000694388">
    <property type="component" value="Unplaced"/>
</dbReference>
<name>A0A8C4QX86_EPTBU</name>
<dbReference type="Ensembl" id="ENSEBUT00000021491.1">
    <property type="protein sequence ID" value="ENSEBUP00000020915.1"/>
    <property type="gene ID" value="ENSEBUG00000012927.1"/>
</dbReference>
<evidence type="ECO:0000256" key="1">
    <source>
        <dbReference type="ARBA" id="ARBA00004567"/>
    </source>
</evidence>
<keyword evidence="7 10" id="KW-0811">Translocation</keyword>
<evidence type="ECO:0000256" key="10">
    <source>
        <dbReference type="RuleBase" id="RU365073"/>
    </source>
</evidence>
<dbReference type="PANTHER" id="PTHR13373">
    <property type="entry name" value="FROUNT PROTEIN-RELATED"/>
    <property type="match status" value="1"/>
</dbReference>
<dbReference type="GO" id="GO:0017056">
    <property type="term" value="F:structural constituent of nuclear pore"/>
    <property type="evidence" value="ECO:0007669"/>
    <property type="project" value="TreeGrafter"/>
</dbReference>
<comment type="subcellular location">
    <subcellularLocation>
        <location evidence="1 10">Nucleus</location>
        <location evidence="1 10">Nuclear pore complex</location>
    </subcellularLocation>
</comment>
<keyword evidence="9 10" id="KW-0539">Nucleus</keyword>
<dbReference type="AlphaFoldDB" id="A0A8C4QX86"/>
<dbReference type="GO" id="GO:0031080">
    <property type="term" value="C:nuclear pore outer ring"/>
    <property type="evidence" value="ECO:0007669"/>
    <property type="project" value="TreeGrafter"/>
</dbReference>
<keyword evidence="10" id="KW-0472">Membrane</keyword>
<evidence type="ECO:0000313" key="11">
    <source>
        <dbReference type="Ensembl" id="ENSEBUP00000020915.1"/>
    </source>
</evidence>
<dbReference type="GO" id="GO:0031965">
    <property type="term" value="C:nuclear membrane"/>
    <property type="evidence" value="ECO:0007669"/>
    <property type="project" value="UniProtKB-UniRule"/>
</dbReference>
<keyword evidence="5 10" id="KW-0509">mRNA transport</keyword>
<comment type="subunit">
    <text evidence="10">Component of the nuclear pore complex (NPC).</text>
</comment>
<keyword evidence="8 10" id="KW-0906">Nuclear pore complex</keyword>
<evidence type="ECO:0000256" key="2">
    <source>
        <dbReference type="ARBA" id="ARBA00005573"/>
    </source>
</evidence>
<reference evidence="11" key="2">
    <citation type="submission" date="2025-09" db="UniProtKB">
        <authorList>
            <consortium name="Ensembl"/>
        </authorList>
    </citation>
    <scope>IDENTIFICATION</scope>
</reference>
<dbReference type="GO" id="GO:0045893">
    <property type="term" value="P:positive regulation of DNA-templated transcription"/>
    <property type="evidence" value="ECO:0007669"/>
    <property type="project" value="TreeGrafter"/>
</dbReference>
<keyword evidence="6 10" id="KW-0653">Protein transport</keyword>
<keyword evidence="4 10" id="KW-0813">Transport</keyword>
<dbReference type="Pfam" id="PF07575">
    <property type="entry name" value="Nucleopor_Nup85"/>
    <property type="match status" value="1"/>
</dbReference>
<accession>A0A8C4QX86</accession>
<protein>
    <recommendedName>
        <fullName evidence="3 10">Nuclear pore complex protein Nup85</fullName>
    </recommendedName>
</protein>
<dbReference type="GO" id="GO:0006406">
    <property type="term" value="P:mRNA export from nucleus"/>
    <property type="evidence" value="ECO:0007669"/>
    <property type="project" value="TreeGrafter"/>
</dbReference>